<evidence type="ECO:0000256" key="9">
    <source>
        <dbReference type="SAM" id="MobiDB-lite"/>
    </source>
</evidence>
<dbReference type="InterPro" id="IPR012337">
    <property type="entry name" value="RNaseH-like_sf"/>
</dbReference>
<evidence type="ECO:0000256" key="7">
    <source>
        <dbReference type="ARBA" id="ARBA00022801"/>
    </source>
</evidence>
<dbReference type="Pfam" id="PF17921">
    <property type="entry name" value="Integrase_H2C2"/>
    <property type="match status" value="1"/>
</dbReference>
<evidence type="ECO:0000256" key="1">
    <source>
        <dbReference type="ARBA" id="ARBA00012493"/>
    </source>
</evidence>
<dbReference type="InterPro" id="IPR036397">
    <property type="entry name" value="RNaseH_sf"/>
</dbReference>
<dbReference type="PROSITE" id="PS50878">
    <property type="entry name" value="RT_POL"/>
    <property type="match status" value="1"/>
</dbReference>
<dbReference type="EMBL" id="KQ972957">
    <property type="protein sequence ID" value="KXZ75711.1"/>
    <property type="molecule type" value="Genomic_DNA"/>
</dbReference>
<evidence type="ECO:0000256" key="2">
    <source>
        <dbReference type="ARBA" id="ARBA00022670"/>
    </source>
</evidence>
<dbReference type="Gene3D" id="1.10.340.70">
    <property type="match status" value="1"/>
</dbReference>
<dbReference type="OMA" id="LETRYLM"/>
<dbReference type="InterPro" id="IPR001584">
    <property type="entry name" value="Integrase_cat-core"/>
</dbReference>
<dbReference type="Pfam" id="PF23055">
    <property type="entry name" value="DUF7041"/>
    <property type="match status" value="1"/>
</dbReference>
<keyword evidence="6" id="KW-0255">Endonuclease</keyword>
<dbReference type="GO" id="GO:0003964">
    <property type="term" value="F:RNA-directed DNA polymerase activity"/>
    <property type="evidence" value="ECO:0007669"/>
    <property type="project" value="UniProtKB-KW"/>
</dbReference>
<dbReference type="InterPro" id="IPR055469">
    <property type="entry name" value="DUF7041"/>
</dbReference>
<dbReference type="FunFam" id="3.10.10.10:FF:000007">
    <property type="entry name" value="Retrovirus-related Pol polyprotein from transposon 17.6-like Protein"/>
    <property type="match status" value="1"/>
</dbReference>
<dbReference type="CDD" id="cd01647">
    <property type="entry name" value="RT_LTR"/>
    <property type="match status" value="1"/>
</dbReference>
<proteinExistence type="predicted"/>
<keyword evidence="4" id="KW-0548">Nucleotidyltransferase</keyword>
<dbReference type="InterPro" id="IPR000477">
    <property type="entry name" value="RT_dom"/>
</dbReference>
<dbReference type="GO" id="GO:0042575">
    <property type="term" value="C:DNA polymerase complex"/>
    <property type="evidence" value="ECO:0007669"/>
    <property type="project" value="UniProtKB-ARBA"/>
</dbReference>
<name>A0A139W8U7_TRICA</name>
<dbReference type="InterPro" id="IPR043128">
    <property type="entry name" value="Rev_trsase/Diguanyl_cyclase"/>
</dbReference>
<evidence type="ECO:0000256" key="3">
    <source>
        <dbReference type="ARBA" id="ARBA00022679"/>
    </source>
</evidence>
<dbReference type="InterPro" id="IPR043502">
    <property type="entry name" value="DNA/RNA_pol_sf"/>
</dbReference>
<keyword evidence="14" id="KW-1185">Reference proteome</keyword>
<evidence type="ECO:0000313" key="13">
    <source>
        <dbReference type="EMBL" id="KXZ75711.1"/>
    </source>
</evidence>
<dbReference type="eggNOG" id="KOG0017">
    <property type="taxonomic scope" value="Eukaryota"/>
</dbReference>
<evidence type="ECO:0000259" key="11">
    <source>
        <dbReference type="PROSITE" id="PS50878"/>
    </source>
</evidence>
<dbReference type="PANTHER" id="PTHR37984:SF5">
    <property type="entry name" value="PROTEIN NYNRIN-LIKE"/>
    <property type="match status" value="1"/>
</dbReference>
<dbReference type="GO" id="GO:0006508">
    <property type="term" value="P:proteolysis"/>
    <property type="evidence" value="ECO:0007669"/>
    <property type="project" value="UniProtKB-KW"/>
</dbReference>
<dbReference type="EC" id="2.7.7.49" evidence="1"/>
<dbReference type="Pfam" id="PF00665">
    <property type="entry name" value="rve"/>
    <property type="match status" value="1"/>
</dbReference>
<dbReference type="FunFam" id="3.30.70.270:FF:000145">
    <property type="entry name" value="Uncharacterized protein"/>
    <property type="match status" value="1"/>
</dbReference>
<dbReference type="PROSITE" id="PS50175">
    <property type="entry name" value="ASP_PROT_RETROV"/>
    <property type="match status" value="1"/>
</dbReference>
<feature type="domain" description="Peptidase A2" evidence="10">
    <location>
        <begin position="364"/>
        <end position="437"/>
    </location>
</feature>
<dbReference type="GO" id="GO:0015074">
    <property type="term" value="P:DNA integration"/>
    <property type="evidence" value="ECO:0007669"/>
    <property type="project" value="InterPro"/>
</dbReference>
<feature type="compositionally biased region" description="Basic and acidic residues" evidence="9">
    <location>
        <begin position="28"/>
        <end position="39"/>
    </location>
</feature>
<dbReference type="PANTHER" id="PTHR37984">
    <property type="entry name" value="PROTEIN CBG26694"/>
    <property type="match status" value="1"/>
</dbReference>
<evidence type="ECO:0000256" key="6">
    <source>
        <dbReference type="ARBA" id="ARBA00022759"/>
    </source>
</evidence>
<dbReference type="Gene3D" id="3.30.70.270">
    <property type="match status" value="2"/>
</dbReference>
<evidence type="ECO:0000256" key="8">
    <source>
        <dbReference type="ARBA" id="ARBA00022918"/>
    </source>
</evidence>
<dbReference type="Pfam" id="PF00078">
    <property type="entry name" value="RVT_1"/>
    <property type="match status" value="1"/>
</dbReference>
<dbReference type="FunFam" id="1.10.340.70:FF:000004">
    <property type="entry name" value="Retrovirus-related Pol polyprotein from transposon 297-like Protein"/>
    <property type="match status" value="1"/>
</dbReference>
<keyword evidence="8" id="KW-0695">RNA-directed DNA polymerase</keyword>
<evidence type="ECO:0000259" key="12">
    <source>
        <dbReference type="PROSITE" id="PS50994"/>
    </source>
</evidence>
<evidence type="ECO:0000256" key="5">
    <source>
        <dbReference type="ARBA" id="ARBA00022722"/>
    </source>
</evidence>
<dbReference type="Proteomes" id="UP000007266">
    <property type="component" value="Unassembled WGS sequence"/>
</dbReference>
<dbReference type="SUPFAM" id="SSF50630">
    <property type="entry name" value="Acid proteases"/>
    <property type="match status" value="1"/>
</dbReference>
<dbReference type="GO" id="GO:0004519">
    <property type="term" value="F:endonuclease activity"/>
    <property type="evidence" value="ECO:0007669"/>
    <property type="project" value="UniProtKB-KW"/>
</dbReference>
<dbReference type="GO" id="GO:0004190">
    <property type="term" value="F:aspartic-type endopeptidase activity"/>
    <property type="evidence" value="ECO:0007669"/>
    <property type="project" value="InterPro"/>
</dbReference>
<sequence>MDKFLVRTPIDLQKKMNSTDTETPIMAGKERGENSENKTADSQSDDVDMDIDEEPETVQEELVETTRIRESIITNLVRRGNLYNDATQNPTIIDRVALKVPPFWAEDPSLWFLQLEGQFQLNRVTLDATKYFYVITNLETRYLMEIKDVITNIPETNNQEQKTRRLLEREEMGDRTPSQFLRHLRDLAGANVHESFLRTLWTGRLPRNMQAILATQSKCTLDEVAVSADKIHETIPEARVFAINNNANASSATTGTHGNFDATISALSQQVQDLSRQLAALQTSQSGHASRFGTRAPSRYRSRSRSKPRDGKCWFHHRFGDKARKCEAPCSYQKKKRHKQSVVAAYDCARNTCRLFIRNRDDGVPFLIDTSADVSVFPKKLLRGSPPASDVVLFAVNGTRFPTYGLRTLQLNLGLRRVFKWQFIIADVSYAIIGADFIHHYKLLVDLRNRRLIDSLTQVCAECEIRAVDVPTVKTLCIAGASEYHRLLLEFPAITKPPNIHQERRHNTVHFIRTTDGPPVSCRPRRLAPDRYKAAKKEFDAMVRDGIARPSDGNWSSPLHLVPKKDGNLRPCGDYRRLNARTIPDRYPVPHIEDFSHALHGKKVFSTIDLVRAYHQIPVNPQDVPKTAITTPFGLFEYTQLSFGLRNASQTFQRFIYEVTHELDFCFAYIDDVLVASENSQQHLRKLFTRFLDYGVVINSDKCKFGQSEVTFLGYHISDKGTQPPTDRVQAILDMKKPSTLKELQRFLGMVNFYRRFIPQAARIQAPLTQLQGGPKAKQKETIKWCPETENAFEATKRSLANAALLAHPSPEAPLSICMNQNPEKASPRQFRYLDFISQFTTDIQHVSGASNIPADTLSRIETVSGVQIHFFKLPELAKAQEDDAELKHLFSSQNSCSLNKLYFPEHACSIVCDTSTGTIRPYLPEAYRKQVFYNVHNLSHPGVNATTKMVKQKYMWPGIDKNCRTWARQCISCQRSKITRHTKSNFGSFPTPTNRFRHLHLDLVGPLPPSHGYKYVLTCIDRFTRWPEAIPIKDISAETVAQALLHTWIARFGIPELITTDRGTQFDSELFRNMSKLFGICHCKTTAYHPQANGMIERLHQQLKTSIKCHNTENWFDCLPLVLLGIRSAVKENIKSSAAEMVYGEPLSLPGEFFHSPQEELTSSVLDRLRRKVQDFVAVAPQRHGLPKPSCHWS</sequence>
<dbReference type="AlphaFoldDB" id="A0A139W8U7"/>
<evidence type="ECO:0000313" key="14">
    <source>
        <dbReference type="Proteomes" id="UP000007266"/>
    </source>
</evidence>
<dbReference type="InParanoid" id="A0A139W8U7"/>
<evidence type="ECO:0000256" key="4">
    <source>
        <dbReference type="ARBA" id="ARBA00022695"/>
    </source>
</evidence>
<dbReference type="InterPro" id="IPR050951">
    <property type="entry name" value="Retrovirus_Pol_polyprotein"/>
</dbReference>
<dbReference type="FunFam" id="2.40.70.10:FF:000130">
    <property type="entry name" value="Retrovirus-related Pol polyprotein from transposon opus-like Protein"/>
    <property type="match status" value="1"/>
</dbReference>
<evidence type="ECO:0000259" key="10">
    <source>
        <dbReference type="PROSITE" id="PS50175"/>
    </source>
</evidence>
<feature type="region of interest" description="Disordered" evidence="9">
    <location>
        <begin position="282"/>
        <end position="310"/>
    </location>
</feature>
<dbReference type="GO" id="GO:0003676">
    <property type="term" value="F:nucleic acid binding"/>
    <property type="evidence" value="ECO:0007669"/>
    <property type="project" value="InterPro"/>
</dbReference>
<keyword evidence="7" id="KW-0378">Hydrolase</keyword>
<dbReference type="Gene3D" id="3.30.420.10">
    <property type="entry name" value="Ribonuclease H-like superfamily/Ribonuclease H"/>
    <property type="match status" value="1"/>
</dbReference>
<dbReference type="FunFam" id="3.30.420.10:FF:000032">
    <property type="entry name" value="Retrovirus-related Pol polyprotein from transposon 297-like Protein"/>
    <property type="match status" value="1"/>
</dbReference>
<accession>A0A139W8U7</accession>
<feature type="domain" description="Reverse transcriptase" evidence="11">
    <location>
        <begin position="543"/>
        <end position="717"/>
    </location>
</feature>
<organism evidence="13 14">
    <name type="scientific">Tribolium castaneum</name>
    <name type="common">Red flour beetle</name>
    <dbReference type="NCBI Taxonomy" id="7070"/>
    <lineage>
        <taxon>Eukaryota</taxon>
        <taxon>Metazoa</taxon>
        <taxon>Ecdysozoa</taxon>
        <taxon>Arthropoda</taxon>
        <taxon>Hexapoda</taxon>
        <taxon>Insecta</taxon>
        <taxon>Pterygota</taxon>
        <taxon>Neoptera</taxon>
        <taxon>Endopterygota</taxon>
        <taxon>Coleoptera</taxon>
        <taxon>Polyphaga</taxon>
        <taxon>Cucujiformia</taxon>
        <taxon>Tenebrionidae</taxon>
        <taxon>Tenebrionidae incertae sedis</taxon>
        <taxon>Tribolium</taxon>
    </lineage>
</organism>
<keyword evidence="5" id="KW-0540">Nuclease</keyword>
<reference evidence="13 14" key="1">
    <citation type="journal article" date="2008" name="Nature">
        <title>The genome of the model beetle and pest Tribolium castaneum.</title>
        <authorList>
            <consortium name="Tribolium Genome Sequencing Consortium"/>
            <person name="Richards S."/>
            <person name="Gibbs R.A."/>
            <person name="Weinstock G.M."/>
            <person name="Brown S.J."/>
            <person name="Denell R."/>
            <person name="Beeman R.W."/>
            <person name="Gibbs R."/>
            <person name="Beeman R.W."/>
            <person name="Brown S.J."/>
            <person name="Bucher G."/>
            <person name="Friedrich M."/>
            <person name="Grimmelikhuijzen C.J."/>
            <person name="Klingler M."/>
            <person name="Lorenzen M."/>
            <person name="Richards S."/>
            <person name="Roth S."/>
            <person name="Schroder R."/>
            <person name="Tautz D."/>
            <person name="Zdobnov E.M."/>
            <person name="Muzny D."/>
            <person name="Gibbs R.A."/>
            <person name="Weinstock G.M."/>
            <person name="Attaway T."/>
            <person name="Bell S."/>
            <person name="Buhay C.J."/>
            <person name="Chandrabose M.N."/>
            <person name="Chavez D."/>
            <person name="Clerk-Blankenburg K.P."/>
            <person name="Cree A."/>
            <person name="Dao M."/>
            <person name="Davis C."/>
            <person name="Chacko J."/>
            <person name="Dinh H."/>
            <person name="Dugan-Rocha S."/>
            <person name="Fowler G."/>
            <person name="Garner T.T."/>
            <person name="Garnes J."/>
            <person name="Gnirke A."/>
            <person name="Hawes A."/>
            <person name="Hernandez J."/>
            <person name="Hines S."/>
            <person name="Holder M."/>
            <person name="Hume J."/>
            <person name="Jhangiani S.N."/>
            <person name="Joshi V."/>
            <person name="Khan Z.M."/>
            <person name="Jackson L."/>
            <person name="Kovar C."/>
            <person name="Kowis A."/>
            <person name="Lee S."/>
            <person name="Lewis L.R."/>
            <person name="Margolis J."/>
            <person name="Morgan M."/>
            <person name="Nazareth L.V."/>
            <person name="Nguyen N."/>
            <person name="Okwuonu G."/>
            <person name="Parker D."/>
            <person name="Richards S."/>
            <person name="Ruiz S.J."/>
            <person name="Santibanez J."/>
            <person name="Savard J."/>
            <person name="Scherer S.E."/>
            <person name="Schneider B."/>
            <person name="Sodergren E."/>
            <person name="Tautz D."/>
            <person name="Vattahil S."/>
            <person name="Villasana D."/>
            <person name="White C.S."/>
            <person name="Wright R."/>
            <person name="Park Y."/>
            <person name="Beeman R.W."/>
            <person name="Lord J."/>
            <person name="Oppert B."/>
            <person name="Lorenzen M."/>
            <person name="Brown S."/>
            <person name="Wang L."/>
            <person name="Savard J."/>
            <person name="Tautz D."/>
            <person name="Richards S."/>
            <person name="Weinstock G."/>
            <person name="Gibbs R.A."/>
            <person name="Liu Y."/>
            <person name="Worley K."/>
            <person name="Weinstock G."/>
            <person name="Elsik C.G."/>
            <person name="Reese J.T."/>
            <person name="Elhaik E."/>
            <person name="Landan G."/>
            <person name="Graur D."/>
            <person name="Arensburger P."/>
            <person name="Atkinson P."/>
            <person name="Beeman R.W."/>
            <person name="Beidler J."/>
            <person name="Brown S.J."/>
            <person name="Demuth J.P."/>
            <person name="Drury D.W."/>
            <person name="Du Y.Z."/>
            <person name="Fujiwara H."/>
            <person name="Lorenzen M."/>
            <person name="Maselli V."/>
            <person name="Osanai M."/>
            <person name="Park Y."/>
            <person name="Robertson H.M."/>
            <person name="Tu Z."/>
            <person name="Wang J.J."/>
            <person name="Wang S."/>
            <person name="Richards S."/>
            <person name="Song H."/>
            <person name="Zhang L."/>
            <person name="Sodergren E."/>
            <person name="Werner D."/>
            <person name="Stanke M."/>
            <person name="Morgenstern B."/>
            <person name="Solovyev V."/>
            <person name="Kosarev P."/>
            <person name="Brown G."/>
            <person name="Chen H.C."/>
            <person name="Ermolaeva O."/>
            <person name="Hlavina W."/>
            <person name="Kapustin Y."/>
            <person name="Kiryutin B."/>
            <person name="Kitts P."/>
            <person name="Maglott D."/>
            <person name="Pruitt K."/>
            <person name="Sapojnikov V."/>
            <person name="Souvorov A."/>
            <person name="Mackey A.J."/>
            <person name="Waterhouse R.M."/>
            <person name="Wyder S."/>
            <person name="Zdobnov E.M."/>
            <person name="Zdobnov E.M."/>
            <person name="Wyder S."/>
            <person name="Kriventseva E.V."/>
            <person name="Kadowaki T."/>
            <person name="Bork P."/>
            <person name="Aranda M."/>
            <person name="Bao R."/>
            <person name="Beermann A."/>
            <person name="Berns N."/>
            <person name="Bolognesi R."/>
            <person name="Bonneton F."/>
            <person name="Bopp D."/>
            <person name="Brown S.J."/>
            <person name="Bucher G."/>
            <person name="Butts T."/>
            <person name="Chaumot A."/>
            <person name="Denell R.E."/>
            <person name="Ferrier D.E."/>
            <person name="Friedrich M."/>
            <person name="Gordon C.M."/>
            <person name="Jindra M."/>
            <person name="Klingler M."/>
            <person name="Lan Q."/>
            <person name="Lattorff H.M."/>
            <person name="Laudet V."/>
            <person name="von Levetsow C."/>
            <person name="Liu Z."/>
            <person name="Lutz R."/>
            <person name="Lynch J.A."/>
            <person name="da Fonseca R.N."/>
            <person name="Posnien N."/>
            <person name="Reuter R."/>
            <person name="Roth S."/>
            <person name="Savard J."/>
            <person name="Schinko J.B."/>
            <person name="Schmitt C."/>
            <person name="Schoppmeier M."/>
            <person name="Schroder R."/>
            <person name="Shippy T.D."/>
            <person name="Simonnet F."/>
            <person name="Marques-Souza H."/>
            <person name="Tautz D."/>
            <person name="Tomoyasu Y."/>
            <person name="Trauner J."/>
            <person name="Van der Zee M."/>
            <person name="Vervoort M."/>
            <person name="Wittkopp N."/>
            <person name="Wimmer E.A."/>
            <person name="Yang X."/>
            <person name="Jones A.K."/>
            <person name="Sattelle D.B."/>
            <person name="Ebert P.R."/>
            <person name="Nelson D."/>
            <person name="Scott J.G."/>
            <person name="Beeman R.W."/>
            <person name="Muthukrishnan S."/>
            <person name="Kramer K.J."/>
            <person name="Arakane Y."/>
            <person name="Beeman R.W."/>
            <person name="Zhu Q."/>
            <person name="Hogenkamp D."/>
            <person name="Dixit R."/>
            <person name="Oppert B."/>
            <person name="Jiang H."/>
            <person name="Zou Z."/>
            <person name="Marshall J."/>
            <person name="Elpidina E."/>
            <person name="Vinokurov K."/>
            <person name="Oppert C."/>
            <person name="Zou Z."/>
            <person name="Evans J."/>
            <person name="Lu Z."/>
            <person name="Zhao P."/>
            <person name="Sumathipala N."/>
            <person name="Altincicek B."/>
            <person name="Vilcinskas A."/>
            <person name="Williams M."/>
            <person name="Hultmark D."/>
            <person name="Hetru C."/>
            <person name="Jiang H."/>
            <person name="Grimmelikhuijzen C.J."/>
            <person name="Hauser F."/>
            <person name="Cazzamali G."/>
            <person name="Williamson M."/>
            <person name="Park Y."/>
            <person name="Li B."/>
            <person name="Tanaka Y."/>
            <person name="Predel R."/>
            <person name="Neupert S."/>
            <person name="Schachtner J."/>
            <person name="Verleyen P."/>
            <person name="Raible F."/>
            <person name="Bork P."/>
            <person name="Friedrich M."/>
            <person name="Walden K.K."/>
            <person name="Robertson H.M."/>
            <person name="Angeli S."/>
            <person name="Foret S."/>
            <person name="Bucher G."/>
            <person name="Schuetz S."/>
            <person name="Maleszka R."/>
            <person name="Wimmer E.A."/>
            <person name="Beeman R.W."/>
            <person name="Lorenzen M."/>
            <person name="Tomoyasu Y."/>
            <person name="Miller S.C."/>
            <person name="Grossmann D."/>
            <person name="Bucher G."/>
        </authorList>
    </citation>
    <scope>NUCLEOTIDE SEQUENCE [LARGE SCALE GENOMIC DNA]</scope>
    <source>
        <strain evidence="13 14">Georgia GA2</strain>
    </source>
</reference>
<feature type="domain" description="Integrase catalytic" evidence="12">
    <location>
        <begin position="987"/>
        <end position="1159"/>
    </location>
</feature>
<keyword evidence="2" id="KW-0645">Protease</keyword>
<keyword evidence="3" id="KW-0808">Transferase</keyword>
<dbReference type="InterPro" id="IPR041588">
    <property type="entry name" value="Integrase_H2C2"/>
</dbReference>
<feature type="region of interest" description="Disordered" evidence="9">
    <location>
        <begin position="1"/>
        <end position="48"/>
    </location>
</feature>
<dbReference type="STRING" id="7070.A0A139W8U7"/>
<dbReference type="Gene3D" id="2.40.70.10">
    <property type="entry name" value="Acid Proteases"/>
    <property type="match status" value="1"/>
</dbReference>
<gene>
    <name evidence="13" type="primary">AUGUSTUS-3.0.2_31725</name>
    <name evidence="13" type="ORF">TcasGA2_TC031725</name>
</gene>
<dbReference type="PROSITE" id="PS50994">
    <property type="entry name" value="INTEGRASE"/>
    <property type="match status" value="1"/>
</dbReference>
<protein>
    <recommendedName>
        <fullName evidence="1">RNA-directed DNA polymerase</fullName>
        <ecNumber evidence="1">2.7.7.49</ecNumber>
    </recommendedName>
</protein>
<dbReference type="InterPro" id="IPR021109">
    <property type="entry name" value="Peptidase_aspartic_dom_sf"/>
</dbReference>
<dbReference type="SUPFAM" id="SSF53098">
    <property type="entry name" value="Ribonuclease H-like"/>
    <property type="match status" value="1"/>
</dbReference>
<dbReference type="SUPFAM" id="SSF56672">
    <property type="entry name" value="DNA/RNA polymerases"/>
    <property type="match status" value="1"/>
</dbReference>
<dbReference type="Gene3D" id="3.10.10.10">
    <property type="entry name" value="HIV Type 1 Reverse Transcriptase, subunit A, domain 1"/>
    <property type="match status" value="1"/>
</dbReference>
<reference evidence="13 14" key="2">
    <citation type="journal article" date="2010" name="Nucleic Acids Res.">
        <title>BeetleBase in 2010: revisions to provide comprehensive genomic information for Tribolium castaneum.</title>
        <authorList>
            <person name="Kim H.S."/>
            <person name="Murphy T."/>
            <person name="Xia J."/>
            <person name="Caragea D."/>
            <person name="Park Y."/>
            <person name="Beeman R.W."/>
            <person name="Lorenzen M.D."/>
            <person name="Butcher S."/>
            <person name="Manak J.R."/>
            <person name="Brown S.J."/>
        </authorList>
    </citation>
    <scope>NUCLEOTIDE SEQUENCE [LARGE SCALE GENOMIC DNA]</scope>
    <source>
        <strain evidence="13 14">Georgia GA2</strain>
    </source>
</reference>
<dbReference type="InterPro" id="IPR001995">
    <property type="entry name" value="Peptidase_A2_cat"/>
</dbReference>